<evidence type="ECO:0000256" key="12">
    <source>
        <dbReference type="SAM" id="MobiDB-lite"/>
    </source>
</evidence>
<keyword evidence="6" id="KW-0808">Transferase</keyword>
<feature type="compositionally biased region" description="Basic and acidic residues" evidence="12">
    <location>
        <begin position="734"/>
        <end position="743"/>
    </location>
</feature>
<dbReference type="GO" id="GO:0055085">
    <property type="term" value="P:transmembrane transport"/>
    <property type="evidence" value="ECO:0007669"/>
    <property type="project" value="InterPro"/>
</dbReference>
<dbReference type="PROSITE" id="PS50237">
    <property type="entry name" value="HECT"/>
    <property type="match status" value="1"/>
</dbReference>
<dbReference type="Gene3D" id="3.30.2410.10">
    <property type="entry name" value="Hect, E3 ligase catalytic domain"/>
    <property type="match status" value="1"/>
</dbReference>
<evidence type="ECO:0000256" key="5">
    <source>
        <dbReference type="ARBA" id="ARBA00022448"/>
    </source>
</evidence>
<evidence type="ECO:0000259" key="14">
    <source>
        <dbReference type="PROSITE" id="PS50237"/>
    </source>
</evidence>
<feature type="transmembrane region" description="Helical" evidence="13">
    <location>
        <begin position="2203"/>
        <end position="2225"/>
    </location>
</feature>
<dbReference type="SUPFAM" id="SSF48371">
    <property type="entry name" value="ARM repeat"/>
    <property type="match status" value="1"/>
</dbReference>
<feature type="compositionally biased region" description="Basic residues" evidence="12">
    <location>
        <begin position="1"/>
        <end position="10"/>
    </location>
</feature>
<dbReference type="GO" id="GO:0061630">
    <property type="term" value="F:ubiquitin protein ligase activity"/>
    <property type="evidence" value="ECO:0007669"/>
    <property type="project" value="UniProtKB-EC"/>
</dbReference>
<dbReference type="GO" id="GO:0000209">
    <property type="term" value="P:protein polyubiquitination"/>
    <property type="evidence" value="ECO:0007669"/>
    <property type="project" value="TreeGrafter"/>
</dbReference>
<feature type="compositionally biased region" description="Basic and acidic residues" evidence="12">
    <location>
        <begin position="1193"/>
        <end position="1207"/>
    </location>
</feature>
<feature type="compositionally biased region" description="Basic and acidic residues" evidence="12">
    <location>
        <begin position="124"/>
        <end position="136"/>
    </location>
</feature>
<feature type="region of interest" description="Disordered" evidence="12">
    <location>
        <begin position="242"/>
        <end position="262"/>
    </location>
</feature>
<evidence type="ECO:0000256" key="11">
    <source>
        <dbReference type="PROSITE-ProRule" id="PRU00104"/>
    </source>
</evidence>
<keyword evidence="7 13" id="KW-0812">Transmembrane</keyword>
<evidence type="ECO:0000256" key="7">
    <source>
        <dbReference type="ARBA" id="ARBA00022692"/>
    </source>
</evidence>
<comment type="catalytic activity">
    <reaction evidence="1">
        <text>S-ubiquitinyl-[E2 ubiquitin-conjugating enzyme]-L-cysteine + [acceptor protein]-L-lysine = [E2 ubiquitin-conjugating enzyme]-L-cysteine + N(6)-ubiquitinyl-[acceptor protein]-L-lysine.</text>
        <dbReference type="EC" id="2.3.2.26"/>
    </reaction>
</comment>
<evidence type="ECO:0000256" key="1">
    <source>
        <dbReference type="ARBA" id="ARBA00000885"/>
    </source>
</evidence>
<sequence length="2312" mass="252107">MPPKRNKSNKSNHPSYPTQSQSQASQPTNQHNAQPGSSKRKAQQTPESSNKKSKYNLRSSSKEMDKKQLNVPNDKSKKSRPSNQKRNTQRKNNNYVDDDILMAEADAAAEARNDSRGAASPNDNHQDPESPNKDHDEEVDPEGDPDLDDDLHDDDHDDFPEDDHALLADYRMLSGLIFGQSSRYKNILQHLRERPHPLGTGDGTQLMIALQELAEVLAVSTEETLAGSFQVEAFSRELIAIMNGDPPTTGDQSKKKEEPLSAEAQEEAEIMAALAASGGGFGDNVGEAQLLACRCLANLMEALPGSSIRVAQNGAIPILCSKLRDVQYVDLAEEAVSTLGKLAQEVPNKIVSEGGLTAILQYLDFFNSHVQRTALTAAANCCRALTPDSFDMVHDAIPKIRDVLGYSDQRLVEQACLCVVRIIDSYKNKADLIEKLLEDGSLITGVVSLLLPSGSGGTPLISINTFTALLRSMSSASKASAKAAVSLLDGNIVDTLYNILTGVLVPEKTDPTTQAMQDGSAPGEGGLADMVVLENLAHRPKDQIDEALSLSLELLPPIVPVGVFDNKAYVDKTGVKQNAEGTAVNDDSEVIAQPNSANRFKQREAARQEAMHKRIECLRSNPASINRFMSLMLPVFVEVFAASVTLPVRSKALAGLLKIVSFAEEGKLQDLLRYIPMASFIGGILSSRDNPNLVTGALQLVELLVNKLPDVYHSALRRQGVMYEIEVIANDKLNSEKDPKEKASQPTPPVERDEGPLGGDPVSNLARALRVDLPPAESSPSFLSLGAGAPANRLASYLAAGSAAASAAAGTASPGSLDVANNVDPTDAAIARARALKQIFSKLEEQNGAETYDDAKVALAEIREMVDSLRSSESSSQQIQSTLEKLGNWFTRADSMSSFELLRSGLIEGLLEFITGDSETLPTSQRHKLVLEVFSNSRSQIPGSPSALLSLVKRLQESLSRLESFSVSTVGSSVGDDSRRSPMSALSRQVRLRLVADDPELSKAQPTMVVSVHAIATFQVLNDYLRPKIVNALSGKGGSGSSRLSGVLAAFAAATGIPAPDADEPPHSSSKKETEDAKKDNSKSSSRRSSKEDLPGTSTASNEGSKSKGKGKESAQGDDDHEDSENDDDEDELRAMEEDEDDENDEDDDDEDDHDPFAGEFVDDFDDELYDDEMEADMMGEGRLAQEKTVNLDVKDDGKEIEAKTPDGTRIPTPAQAPEASPSARRSSKSNSKKPESSESSKEVKPKGSYASALKAKPTDFHLEFELNGQKVDLASTIYSTLHHSESGSRNVFANVYTLKFKRKDGPAPKKEKSAVKPNISAVTSDSVKDAWSQLPASIAKDSQHAPILQLLRVLHAMCADVQEVSALSNPGAVLTQDAGVGEMTFVNNKLTAKLNRQLEEPMLIASSCLPEWAVDLPTAFPFLFTFQTRYAFLQAQTWGTARLITKWQNEASRTSSDSRRIDPTTSHLGRMQRQKVRISREYVLESAIKVFELYGGSSSILEIEYFEEVGTGLGPTLEFYSLVSKEFARKNLKLWRGSSDTSESPYVYSQTGLFPAPMSAKESESDKGKERIKLFRILGHFLAKGLLDSRIIDISFNPLLMKLVLGLHIPKSVAGVKLVDPLVGKSIEQVQKIVDSTELSKSEVADKIDDLALDFTLPGQPEYHLVENGENVDVTLDNVGDYLDKVIDATLVSGVSKQVDAFVEGFSKILSVEDMKIFTSEELTSLFGNADEDWTTETLSEVIKADHGFNNDSPALRRLVEVLSEFDKVARRDFLQFLTGSPKLPIGGFRGLHPQLTVVRKPPEAGYRADDSLPSVMTCANYLKLPDYSDKDILKQKLTIAMSEGKVQPFKFKVRKYNVHLNLHTVPIFCIIVLLASRCIGGEQLKYGFVGDESHLRPYDILLLFLSLAYIALSLDATGLLQYLAFWVSNKGKNSGYALYTYFYCFFIVLATFVGNDPVILSGTAFLAYFTRVTGLHPPTAFLFSQFTAANLASAVLPPSNPTNLVLTSTTSTSFLTYALYLILPVFFSSVALLAVLFVQFSPYNRLLNRTDNQIYIPTRLNAPEVDPRSVLIDKPGAIFSSVVLAITLILLVVCSVVVEGMHVCWITIPAAFVVFVRDLIHDWRHHARHASGDEEKKVAWSRRIRITFPTVLTVGSRLPFALIPFAVTQFILVNSLEAVGWIDIFAGWAATAVGEQPLRAVWILGLIEILLCNGSTNIGATVLMSQVLVKSTSSAKTVRAGMLGIAFGSNIGAFSFTFSASLAGLLWDKILRSKGIRIPRLQFLWMNVCPLIVTALVGFFVIYAEVMIMD</sequence>
<feature type="compositionally biased region" description="Acidic residues" evidence="12">
    <location>
        <begin position="137"/>
        <end position="161"/>
    </location>
</feature>
<feature type="compositionally biased region" description="Basic and acidic residues" evidence="12">
    <location>
        <begin position="1233"/>
        <end position="1246"/>
    </location>
</feature>
<evidence type="ECO:0000256" key="3">
    <source>
        <dbReference type="ARBA" id="ARBA00006331"/>
    </source>
</evidence>
<dbReference type="Pfam" id="PF00632">
    <property type="entry name" value="HECT"/>
    <property type="match status" value="1"/>
</dbReference>
<feature type="transmembrane region" description="Helical" evidence="13">
    <location>
        <begin position="1902"/>
        <end position="1922"/>
    </location>
</feature>
<dbReference type="Gene3D" id="3.90.1750.10">
    <property type="entry name" value="Hect, E3 ligase catalytic domains"/>
    <property type="match status" value="1"/>
</dbReference>
<dbReference type="Pfam" id="PF25579">
    <property type="entry name" value="TPR_TRIP12_N"/>
    <property type="match status" value="1"/>
</dbReference>
<dbReference type="InterPro" id="IPR000569">
    <property type="entry name" value="HECT_dom"/>
</dbReference>
<gene>
    <name evidence="15" type="ORF">E3P99_02435</name>
</gene>
<organism evidence="15 16">
    <name type="scientific">Wallemia hederae</name>
    <dbReference type="NCBI Taxonomy" id="1540922"/>
    <lineage>
        <taxon>Eukaryota</taxon>
        <taxon>Fungi</taxon>
        <taxon>Dikarya</taxon>
        <taxon>Basidiomycota</taxon>
        <taxon>Wallemiomycotina</taxon>
        <taxon>Wallemiomycetes</taxon>
        <taxon>Wallemiales</taxon>
        <taxon>Wallemiaceae</taxon>
        <taxon>Wallemia</taxon>
    </lineage>
</organism>
<dbReference type="CDD" id="cd00625">
    <property type="entry name" value="ArsB_NhaD_permease"/>
    <property type="match status" value="1"/>
</dbReference>
<evidence type="ECO:0000256" key="6">
    <source>
        <dbReference type="ARBA" id="ARBA00022679"/>
    </source>
</evidence>
<dbReference type="PANTHER" id="PTHR45670:SF1">
    <property type="entry name" value="E3 UBIQUITIN-PROTEIN LIGASE HECTD1"/>
    <property type="match status" value="1"/>
</dbReference>
<feature type="transmembrane region" description="Helical" evidence="13">
    <location>
        <begin position="2290"/>
        <end position="2311"/>
    </location>
</feature>
<comment type="caution">
    <text evidence="15">The sequence shown here is derived from an EMBL/GenBank/DDBJ whole genome shotgun (WGS) entry which is preliminary data.</text>
</comment>
<dbReference type="OrthoDB" id="423283at2759"/>
<accession>A0A4T0FPI6</accession>
<comment type="similarity">
    <text evidence="3">Belongs to the UPL family. K-HECT subfamily.</text>
</comment>
<feature type="compositionally biased region" description="Polar residues" evidence="12">
    <location>
        <begin position="28"/>
        <end position="48"/>
    </location>
</feature>
<feature type="region of interest" description="Disordered" evidence="12">
    <location>
        <begin position="1"/>
        <end position="162"/>
    </location>
</feature>
<feature type="transmembrane region" description="Helical" evidence="13">
    <location>
        <begin position="2079"/>
        <end position="2100"/>
    </location>
</feature>
<feature type="compositionally biased region" description="Acidic residues" evidence="12">
    <location>
        <begin position="1161"/>
        <end position="1178"/>
    </location>
</feature>
<feature type="compositionally biased region" description="Low complexity" evidence="12">
    <location>
        <begin position="14"/>
        <end position="27"/>
    </location>
</feature>
<feature type="transmembrane region" description="Helical" evidence="13">
    <location>
        <begin position="1942"/>
        <end position="1970"/>
    </location>
</feature>
<feature type="domain" description="HECT" evidence="14">
    <location>
        <begin position="1515"/>
        <end position="1854"/>
    </location>
</feature>
<feature type="compositionally biased region" description="Acidic residues" evidence="12">
    <location>
        <begin position="1116"/>
        <end position="1154"/>
    </location>
</feature>
<dbReference type="SUPFAM" id="SSF56204">
    <property type="entry name" value="Hect, E3 ligase catalytic domain"/>
    <property type="match status" value="1"/>
</dbReference>
<evidence type="ECO:0000256" key="13">
    <source>
        <dbReference type="SAM" id="Phobius"/>
    </source>
</evidence>
<dbReference type="GO" id="GO:0043161">
    <property type="term" value="P:proteasome-mediated ubiquitin-dependent protein catabolic process"/>
    <property type="evidence" value="ECO:0007669"/>
    <property type="project" value="TreeGrafter"/>
</dbReference>
<protein>
    <recommendedName>
        <fullName evidence="4">HECT-type E3 ubiquitin transferase</fullName>
        <ecNumber evidence="4">2.3.2.26</ecNumber>
    </recommendedName>
</protein>
<feature type="region of interest" description="Disordered" evidence="12">
    <location>
        <begin position="734"/>
        <end position="761"/>
    </location>
</feature>
<dbReference type="InterPro" id="IPR016024">
    <property type="entry name" value="ARM-type_fold"/>
</dbReference>
<evidence type="ECO:0000313" key="16">
    <source>
        <dbReference type="Proteomes" id="UP000310189"/>
    </source>
</evidence>
<proteinExistence type="inferred from homology"/>
<keyword evidence="8 11" id="KW-0833">Ubl conjugation pathway</keyword>
<reference evidence="15 16" key="1">
    <citation type="submission" date="2019-03" db="EMBL/GenBank/DDBJ databases">
        <title>Sequencing 23 genomes of Wallemia ichthyophaga.</title>
        <authorList>
            <person name="Gostincar C."/>
        </authorList>
    </citation>
    <scope>NUCLEOTIDE SEQUENCE [LARGE SCALE GENOMIC DNA]</scope>
    <source>
        <strain evidence="15 16">EXF-5753</strain>
    </source>
</reference>
<keyword evidence="16" id="KW-1185">Reference proteome</keyword>
<evidence type="ECO:0000256" key="10">
    <source>
        <dbReference type="ARBA" id="ARBA00023136"/>
    </source>
</evidence>
<comment type="subcellular location">
    <subcellularLocation>
        <location evidence="2">Membrane</location>
        <topology evidence="2">Multi-pass membrane protein</topology>
    </subcellularLocation>
</comment>
<dbReference type="PANTHER" id="PTHR45670">
    <property type="entry name" value="E3 UBIQUITIN-PROTEIN LIGASE TRIP12"/>
    <property type="match status" value="1"/>
</dbReference>
<feature type="compositionally biased region" description="Basic and acidic residues" evidence="12">
    <location>
        <begin position="1064"/>
        <end position="1082"/>
    </location>
</feature>
<feature type="compositionally biased region" description="Low complexity" evidence="12">
    <location>
        <begin position="1214"/>
        <end position="1225"/>
    </location>
</feature>
<name>A0A4T0FPI6_9BASI</name>
<dbReference type="InterPro" id="IPR035983">
    <property type="entry name" value="Hect_E3_ubiquitin_ligase"/>
</dbReference>
<dbReference type="InterPro" id="IPR057948">
    <property type="entry name" value="TPR_TRIP12_N"/>
</dbReference>
<feature type="transmembrane region" description="Helical" evidence="13">
    <location>
        <begin position="2019"/>
        <end position="2042"/>
    </location>
</feature>
<evidence type="ECO:0000256" key="9">
    <source>
        <dbReference type="ARBA" id="ARBA00022989"/>
    </source>
</evidence>
<dbReference type="EC" id="2.3.2.26" evidence="4"/>
<dbReference type="InterPro" id="IPR004680">
    <property type="entry name" value="Cit_transptr-like_dom"/>
</dbReference>
<dbReference type="SMART" id="SM00119">
    <property type="entry name" value="HECTc"/>
    <property type="match status" value="1"/>
</dbReference>
<dbReference type="Proteomes" id="UP000310189">
    <property type="component" value="Unassembled WGS sequence"/>
</dbReference>
<feature type="transmembrane region" description="Helical" evidence="13">
    <location>
        <begin position="2148"/>
        <end position="2174"/>
    </location>
</feature>
<dbReference type="CDD" id="cd00078">
    <property type="entry name" value="HECTc"/>
    <property type="match status" value="1"/>
</dbReference>
<dbReference type="EMBL" id="SPNW01000034">
    <property type="protein sequence ID" value="TIA88736.1"/>
    <property type="molecule type" value="Genomic_DNA"/>
</dbReference>
<dbReference type="Gene3D" id="1.25.10.10">
    <property type="entry name" value="Leucine-rich Repeat Variant"/>
    <property type="match status" value="1"/>
</dbReference>
<keyword evidence="5" id="KW-0813">Transport</keyword>
<dbReference type="Pfam" id="PF03600">
    <property type="entry name" value="CitMHS"/>
    <property type="match status" value="1"/>
</dbReference>
<dbReference type="InterPro" id="IPR011989">
    <property type="entry name" value="ARM-like"/>
</dbReference>
<dbReference type="GO" id="GO:0016020">
    <property type="term" value="C:membrane"/>
    <property type="evidence" value="ECO:0007669"/>
    <property type="project" value="UniProtKB-SubCell"/>
</dbReference>
<keyword evidence="10 13" id="KW-0472">Membrane</keyword>
<feature type="active site" description="Glycyl thioester intermediate" evidence="11">
    <location>
        <position position="1820"/>
    </location>
</feature>
<evidence type="ECO:0000256" key="2">
    <source>
        <dbReference type="ARBA" id="ARBA00004141"/>
    </source>
</evidence>
<evidence type="ECO:0000256" key="8">
    <source>
        <dbReference type="ARBA" id="ARBA00022786"/>
    </source>
</evidence>
<feature type="transmembrane region" description="Helical" evidence="13">
    <location>
        <begin position="2245"/>
        <end position="2269"/>
    </location>
</feature>
<feature type="region of interest" description="Disordered" evidence="12">
    <location>
        <begin position="1057"/>
        <end position="1251"/>
    </location>
</feature>
<dbReference type="InterPro" id="IPR045322">
    <property type="entry name" value="HECTD1/TRIP12-like"/>
</dbReference>
<feature type="transmembrane region" description="Helical" evidence="13">
    <location>
        <begin position="1862"/>
        <end position="1881"/>
    </location>
</feature>
<evidence type="ECO:0000256" key="4">
    <source>
        <dbReference type="ARBA" id="ARBA00012485"/>
    </source>
</evidence>
<dbReference type="GO" id="GO:0016607">
    <property type="term" value="C:nuclear speck"/>
    <property type="evidence" value="ECO:0007669"/>
    <property type="project" value="TreeGrafter"/>
</dbReference>
<evidence type="ECO:0000313" key="15">
    <source>
        <dbReference type="EMBL" id="TIA88736.1"/>
    </source>
</evidence>
<keyword evidence="9 13" id="KW-1133">Transmembrane helix</keyword>
<feature type="compositionally biased region" description="Low complexity" evidence="12">
    <location>
        <begin position="84"/>
        <end position="94"/>
    </location>
</feature>